<dbReference type="InterPro" id="IPR003439">
    <property type="entry name" value="ABC_transporter-like_ATP-bd"/>
</dbReference>
<dbReference type="AlphaFoldDB" id="A0AAE9YZ70"/>
<dbReference type="EMBL" id="CP059733">
    <property type="protein sequence ID" value="WDE03079.1"/>
    <property type="molecule type" value="Genomic_DNA"/>
</dbReference>
<sequence>MPCLINLSGITKKYRLGGRDIFALNKLDLNIQTNEYIAIIGASGSGKSTLMNILGCLDRPSSGAYALDGKDISQMSDNALSQVRNRKIGFIFQSFNLIPNLTALQNVMQPLIFWRLPQKEKVAMAKAELNRVGLSNREEHLPSELSGGQRQRIAIARALVTRPSLLLADEPTGNLDSKTTADIMKLFDRLHDEGQTVVLVTHDQGIANRCRRSITLVDGQIAQDKQKAGTCSLHQLPEADELAQQAVPL</sequence>
<evidence type="ECO:0000256" key="3">
    <source>
        <dbReference type="ARBA" id="ARBA00022840"/>
    </source>
</evidence>
<dbReference type="RefSeq" id="WP_044840850.1">
    <property type="nucleotide sequence ID" value="NZ_CP059733.1"/>
</dbReference>
<organism evidence="6 7">
    <name type="scientific">Thalassomonas viridans</name>
    <dbReference type="NCBI Taxonomy" id="137584"/>
    <lineage>
        <taxon>Bacteria</taxon>
        <taxon>Pseudomonadati</taxon>
        <taxon>Pseudomonadota</taxon>
        <taxon>Gammaproteobacteria</taxon>
        <taxon>Alteromonadales</taxon>
        <taxon>Colwelliaceae</taxon>
        <taxon>Thalassomonas</taxon>
    </lineage>
</organism>
<reference evidence="6 7" key="2">
    <citation type="journal article" date="2022" name="Mar. Drugs">
        <title>Bioassay-Guided Fractionation Leads to the Detection of Cholic Acid Generated by the Rare Thalassomonas sp.</title>
        <authorList>
            <person name="Pheiffer F."/>
            <person name="Schneider Y.K."/>
            <person name="Hansen E.H."/>
            <person name="Andersen J.H."/>
            <person name="Isaksson J."/>
            <person name="Busche T."/>
            <person name="R C."/>
            <person name="Kalinowski J."/>
            <person name="Zyl L.V."/>
            <person name="Trindade M."/>
        </authorList>
    </citation>
    <scope>NUCLEOTIDE SEQUENCE [LARGE SCALE GENOMIC DNA]</scope>
    <source>
        <strain evidence="6 7">XOM25</strain>
    </source>
</reference>
<dbReference type="PANTHER" id="PTHR24220:SF86">
    <property type="entry name" value="ABC TRANSPORTER ABCH.1"/>
    <property type="match status" value="1"/>
</dbReference>
<dbReference type="GO" id="GO:0016887">
    <property type="term" value="F:ATP hydrolysis activity"/>
    <property type="evidence" value="ECO:0007669"/>
    <property type="project" value="InterPro"/>
</dbReference>
<dbReference type="KEGG" id="tvd:SG34_016780"/>
<evidence type="ECO:0000313" key="7">
    <source>
        <dbReference type="Proteomes" id="UP000032352"/>
    </source>
</evidence>
<dbReference type="GO" id="GO:0005524">
    <property type="term" value="F:ATP binding"/>
    <property type="evidence" value="ECO:0007669"/>
    <property type="project" value="UniProtKB-KW"/>
</dbReference>
<dbReference type="SMART" id="SM00382">
    <property type="entry name" value="AAA"/>
    <property type="match status" value="1"/>
</dbReference>
<dbReference type="InterPro" id="IPR017911">
    <property type="entry name" value="MacB-like_ATP-bd"/>
</dbReference>
<evidence type="ECO:0000256" key="1">
    <source>
        <dbReference type="ARBA" id="ARBA00022448"/>
    </source>
</evidence>
<dbReference type="GO" id="GO:1902495">
    <property type="term" value="C:transmembrane transporter complex"/>
    <property type="evidence" value="ECO:0007669"/>
    <property type="project" value="UniProtKB-ARBA"/>
</dbReference>
<dbReference type="Proteomes" id="UP000032352">
    <property type="component" value="Chromosome"/>
</dbReference>
<protein>
    <submittedName>
        <fullName evidence="6">ABC transporter ATP-binding protein</fullName>
    </submittedName>
</protein>
<evidence type="ECO:0000256" key="4">
    <source>
        <dbReference type="ARBA" id="ARBA00038388"/>
    </source>
</evidence>
<dbReference type="InterPro" id="IPR027417">
    <property type="entry name" value="P-loop_NTPase"/>
</dbReference>
<dbReference type="GO" id="GO:0022857">
    <property type="term" value="F:transmembrane transporter activity"/>
    <property type="evidence" value="ECO:0007669"/>
    <property type="project" value="TreeGrafter"/>
</dbReference>
<dbReference type="InterPro" id="IPR015854">
    <property type="entry name" value="ABC_transpr_LolD-like"/>
</dbReference>
<dbReference type="FunFam" id="3.40.50.300:FF:000032">
    <property type="entry name" value="Export ABC transporter ATP-binding protein"/>
    <property type="match status" value="1"/>
</dbReference>
<keyword evidence="1" id="KW-0813">Transport</keyword>
<name>A0AAE9YZ70_9GAMM</name>
<keyword evidence="7" id="KW-1185">Reference proteome</keyword>
<feature type="domain" description="ABC transporter" evidence="5">
    <location>
        <begin position="5"/>
        <end position="243"/>
    </location>
</feature>
<dbReference type="PANTHER" id="PTHR24220">
    <property type="entry name" value="IMPORT ATP-BINDING PROTEIN"/>
    <property type="match status" value="1"/>
</dbReference>
<keyword evidence="3 6" id="KW-0067">ATP-binding</keyword>
<proteinExistence type="inferred from homology"/>
<dbReference type="CDD" id="cd03255">
    <property type="entry name" value="ABC_MJ0796_LolCDE_FtsE"/>
    <property type="match status" value="1"/>
</dbReference>
<accession>A0AAE9YZ70</accession>
<dbReference type="PROSITE" id="PS50893">
    <property type="entry name" value="ABC_TRANSPORTER_2"/>
    <property type="match status" value="1"/>
</dbReference>
<dbReference type="Pfam" id="PF00005">
    <property type="entry name" value="ABC_tran"/>
    <property type="match status" value="1"/>
</dbReference>
<dbReference type="SUPFAM" id="SSF52540">
    <property type="entry name" value="P-loop containing nucleoside triphosphate hydrolases"/>
    <property type="match status" value="1"/>
</dbReference>
<dbReference type="InterPro" id="IPR003593">
    <property type="entry name" value="AAA+_ATPase"/>
</dbReference>
<evidence type="ECO:0000313" key="6">
    <source>
        <dbReference type="EMBL" id="WDE03079.1"/>
    </source>
</evidence>
<dbReference type="GO" id="GO:0005886">
    <property type="term" value="C:plasma membrane"/>
    <property type="evidence" value="ECO:0007669"/>
    <property type="project" value="TreeGrafter"/>
</dbReference>
<dbReference type="PROSITE" id="PS00211">
    <property type="entry name" value="ABC_TRANSPORTER_1"/>
    <property type="match status" value="1"/>
</dbReference>
<keyword evidence="2" id="KW-0547">Nucleotide-binding</keyword>
<dbReference type="Gene3D" id="3.40.50.300">
    <property type="entry name" value="P-loop containing nucleotide triphosphate hydrolases"/>
    <property type="match status" value="1"/>
</dbReference>
<dbReference type="InterPro" id="IPR017871">
    <property type="entry name" value="ABC_transporter-like_CS"/>
</dbReference>
<reference evidence="6 7" key="1">
    <citation type="journal article" date="2015" name="Genome Announc.">
        <title>Draft Genome Sequences of Marine Isolates of Thalassomonas viridans and Thalassomonas actiniarum.</title>
        <authorList>
            <person name="Olonade I."/>
            <person name="van Zyl L.J."/>
            <person name="Trindade M."/>
        </authorList>
    </citation>
    <scope>NUCLEOTIDE SEQUENCE [LARGE SCALE GENOMIC DNA]</scope>
    <source>
        <strain evidence="6 7">XOM25</strain>
    </source>
</reference>
<evidence type="ECO:0000259" key="5">
    <source>
        <dbReference type="PROSITE" id="PS50893"/>
    </source>
</evidence>
<gene>
    <name evidence="6" type="ORF">SG34_016780</name>
</gene>
<evidence type="ECO:0000256" key="2">
    <source>
        <dbReference type="ARBA" id="ARBA00022741"/>
    </source>
</evidence>
<comment type="similarity">
    <text evidence="4">Belongs to the ABC transporter superfamily. Macrolide exporter (TC 3.A.1.122) family.</text>
</comment>